<dbReference type="EC" id="2.7.1.40" evidence="5 16"/>
<dbReference type="Gene3D" id="2.40.33.10">
    <property type="entry name" value="PK beta-barrel domain-like"/>
    <property type="match status" value="1"/>
</dbReference>
<evidence type="ECO:0000256" key="16">
    <source>
        <dbReference type="NCBIfam" id="TIGR01064"/>
    </source>
</evidence>
<dbReference type="GO" id="GO:0000287">
    <property type="term" value="F:magnesium ion binding"/>
    <property type="evidence" value="ECO:0007669"/>
    <property type="project" value="UniProtKB-UniRule"/>
</dbReference>
<dbReference type="InterPro" id="IPR015793">
    <property type="entry name" value="Pyrv_Knase_brl"/>
</dbReference>
<keyword evidence="8" id="KW-0479">Metal-binding</keyword>
<comment type="pathway">
    <text evidence="3 17">Carbohydrate degradation; glycolysis; pyruvate from D-glyceraldehyde 3-phosphate: step 5/5.</text>
</comment>
<proteinExistence type="inferred from homology"/>
<evidence type="ECO:0000256" key="13">
    <source>
        <dbReference type="ARBA" id="ARBA00022958"/>
    </source>
</evidence>
<evidence type="ECO:0000313" key="21">
    <source>
        <dbReference type="Proteomes" id="UP000260812"/>
    </source>
</evidence>
<dbReference type="InterPro" id="IPR015813">
    <property type="entry name" value="Pyrv/PenolPyrv_kinase-like_dom"/>
</dbReference>
<evidence type="ECO:0000256" key="8">
    <source>
        <dbReference type="ARBA" id="ARBA00022723"/>
    </source>
</evidence>
<dbReference type="EMBL" id="QVLV01000037">
    <property type="protein sequence ID" value="RGE55791.1"/>
    <property type="molecule type" value="Genomic_DNA"/>
</dbReference>
<comment type="cofactor">
    <cofactor evidence="1">
        <name>Mg(2+)</name>
        <dbReference type="ChEBI" id="CHEBI:18420"/>
    </cofactor>
</comment>
<comment type="catalytic activity">
    <reaction evidence="17">
        <text>pyruvate + ATP = phosphoenolpyruvate + ADP + H(+)</text>
        <dbReference type="Rhea" id="RHEA:18157"/>
        <dbReference type="ChEBI" id="CHEBI:15361"/>
        <dbReference type="ChEBI" id="CHEBI:15378"/>
        <dbReference type="ChEBI" id="CHEBI:30616"/>
        <dbReference type="ChEBI" id="CHEBI:58702"/>
        <dbReference type="ChEBI" id="CHEBI:456216"/>
        <dbReference type="EC" id="2.7.1.40"/>
    </reaction>
</comment>
<gene>
    <name evidence="20" type="primary">pyk</name>
    <name evidence="20" type="ORF">DXC51_27700</name>
</gene>
<sequence length="470" mass="51668">MRKTKIICTIGPASQSEEKLRELMLAGMNVARFNFSHGDHEEQHGKYDRMRKVSKELNLPIAALLDTKGPEIRLRDFEGGKVYLEAGQKFTLTTREVMGTEKMASITYKELINDIGVGTTILIDDGLIEMTVEEITDTDIICDVVNGGPVSNHKGVNVPGAELSMPYISESDRNDILFGIELGFDIIAASFVRNKEDVLEVRRILDEHNSKMMIVAKIENMQGIKNLDEIIDVSDGIMVARGDMGVEVPLEEVPVLQKQIIKKAVAKGKQVITATQMLESMIHNPRPTRAETTDIANAIYDGTTAIMLSGESAQGQYPVEAVQTMARIAERTEEDIDFAGRLKKRELPGDGNITTAISHATCTMAADLDVKGIICVTMSGFTASMISRFKPSCPIFGCTVKRLVWRQLNLQWGVMPLLIQEENTAEDLFHAAIDAAVEAGYIQKGDKVIITAGMPLGISGKTNQLRVVEV</sequence>
<protein>
    <recommendedName>
        <fullName evidence="6 16">Pyruvate kinase</fullName>
        <ecNumber evidence="5 16">2.7.1.40</ecNumber>
    </recommendedName>
</protein>
<dbReference type="FunFam" id="3.20.20.60:FF:000025">
    <property type="entry name" value="Pyruvate kinase"/>
    <property type="match status" value="1"/>
</dbReference>
<keyword evidence="11" id="KW-0067">ATP-binding</keyword>
<keyword evidence="9" id="KW-0547">Nucleotide-binding</keyword>
<dbReference type="SUPFAM" id="SSF52935">
    <property type="entry name" value="PK C-terminal domain-like"/>
    <property type="match status" value="1"/>
</dbReference>
<reference evidence="20" key="1">
    <citation type="submission" date="2018-08" db="EMBL/GenBank/DDBJ databases">
        <title>A genome reference for cultivated species of the human gut microbiota.</title>
        <authorList>
            <person name="Zou Y."/>
            <person name="Xue W."/>
            <person name="Luo G."/>
        </authorList>
    </citation>
    <scope>NUCLEOTIDE SEQUENCE [LARGE SCALE GENOMIC DNA]</scope>
    <source>
        <strain evidence="20">TF05-5AC</strain>
    </source>
</reference>
<dbReference type="NCBIfam" id="NF004491">
    <property type="entry name" value="PRK05826.1"/>
    <property type="match status" value="1"/>
</dbReference>
<dbReference type="GO" id="GO:0004743">
    <property type="term" value="F:pyruvate kinase activity"/>
    <property type="evidence" value="ECO:0007669"/>
    <property type="project" value="UniProtKB-UniRule"/>
</dbReference>
<dbReference type="Gene3D" id="3.40.1380.20">
    <property type="entry name" value="Pyruvate kinase, C-terminal domain"/>
    <property type="match status" value="1"/>
</dbReference>
<evidence type="ECO:0000256" key="9">
    <source>
        <dbReference type="ARBA" id="ARBA00022741"/>
    </source>
</evidence>
<keyword evidence="21" id="KW-1185">Reference proteome</keyword>
<dbReference type="Gene3D" id="3.20.20.60">
    <property type="entry name" value="Phosphoenolpyruvate-binding domains"/>
    <property type="match status" value="1"/>
</dbReference>
<dbReference type="GO" id="GO:0016301">
    <property type="term" value="F:kinase activity"/>
    <property type="evidence" value="ECO:0007669"/>
    <property type="project" value="UniProtKB-KW"/>
</dbReference>
<evidence type="ECO:0000256" key="12">
    <source>
        <dbReference type="ARBA" id="ARBA00022842"/>
    </source>
</evidence>
<dbReference type="SUPFAM" id="SSF51621">
    <property type="entry name" value="Phosphoenolpyruvate/pyruvate domain"/>
    <property type="match status" value="1"/>
</dbReference>
<evidence type="ECO:0000256" key="3">
    <source>
        <dbReference type="ARBA" id="ARBA00004997"/>
    </source>
</evidence>
<evidence type="ECO:0000259" key="19">
    <source>
        <dbReference type="Pfam" id="PF02887"/>
    </source>
</evidence>
<dbReference type="InterPro" id="IPR015806">
    <property type="entry name" value="Pyrv_Knase_insert_dom_sf"/>
</dbReference>
<dbReference type="InterPro" id="IPR040442">
    <property type="entry name" value="Pyrv_kinase-like_dom_sf"/>
</dbReference>
<evidence type="ECO:0000256" key="1">
    <source>
        <dbReference type="ARBA" id="ARBA00001946"/>
    </source>
</evidence>
<feature type="domain" description="Pyruvate kinase barrel" evidence="18">
    <location>
        <begin position="1"/>
        <end position="322"/>
    </location>
</feature>
<evidence type="ECO:0000256" key="17">
    <source>
        <dbReference type="RuleBase" id="RU000504"/>
    </source>
</evidence>
<dbReference type="GO" id="GO:0030955">
    <property type="term" value="F:potassium ion binding"/>
    <property type="evidence" value="ECO:0007669"/>
    <property type="project" value="UniProtKB-UniRule"/>
</dbReference>
<evidence type="ECO:0000256" key="15">
    <source>
        <dbReference type="ARBA" id="ARBA00023317"/>
    </source>
</evidence>
<dbReference type="PRINTS" id="PR01050">
    <property type="entry name" value="PYRUVTKNASE"/>
</dbReference>
<evidence type="ECO:0000256" key="4">
    <source>
        <dbReference type="ARBA" id="ARBA00008663"/>
    </source>
</evidence>
<keyword evidence="10 17" id="KW-0418">Kinase</keyword>
<dbReference type="InterPro" id="IPR036918">
    <property type="entry name" value="Pyrv_Knase_C_sf"/>
</dbReference>
<comment type="caution">
    <text evidence="20">The sequence shown here is derived from an EMBL/GenBank/DDBJ whole genome shotgun (WGS) entry which is preliminary data.</text>
</comment>
<dbReference type="SUPFAM" id="SSF50800">
    <property type="entry name" value="PK beta-barrel domain-like"/>
    <property type="match status" value="1"/>
</dbReference>
<evidence type="ECO:0000256" key="11">
    <source>
        <dbReference type="ARBA" id="ARBA00022840"/>
    </source>
</evidence>
<evidence type="ECO:0000256" key="7">
    <source>
        <dbReference type="ARBA" id="ARBA00022679"/>
    </source>
</evidence>
<dbReference type="Proteomes" id="UP000260812">
    <property type="component" value="Unassembled WGS sequence"/>
</dbReference>
<evidence type="ECO:0000259" key="18">
    <source>
        <dbReference type="Pfam" id="PF00224"/>
    </source>
</evidence>
<dbReference type="AlphaFoldDB" id="A0A3E3HVD4"/>
<keyword evidence="12 17" id="KW-0460">Magnesium</keyword>
<keyword evidence="7 17" id="KW-0808">Transferase</keyword>
<comment type="cofactor">
    <cofactor evidence="2">
        <name>K(+)</name>
        <dbReference type="ChEBI" id="CHEBI:29103"/>
    </cofactor>
</comment>
<dbReference type="RefSeq" id="WP_117545874.1">
    <property type="nucleotide sequence ID" value="NZ_CANNOQ010000031.1"/>
</dbReference>
<dbReference type="Pfam" id="PF00224">
    <property type="entry name" value="PK"/>
    <property type="match status" value="1"/>
</dbReference>
<evidence type="ECO:0000256" key="5">
    <source>
        <dbReference type="ARBA" id="ARBA00012142"/>
    </source>
</evidence>
<dbReference type="NCBIfam" id="NF004978">
    <property type="entry name" value="PRK06354.1"/>
    <property type="match status" value="1"/>
</dbReference>
<dbReference type="GeneID" id="97990534"/>
<organism evidence="20 21">
    <name type="scientific">Eisenbergiella massiliensis</name>
    <dbReference type="NCBI Taxonomy" id="1720294"/>
    <lineage>
        <taxon>Bacteria</taxon>
        <taxon>Bacillati</taxon>
        <taxon>Bacillota</taxon>
        <taxon>Clostridia</taxon>
        <taxon>Lachnospirales</taxon>
        <taxon>Lachnospiraceae</taxon>
        <taxon>Eisenbergiella</taxon>
    </lineage>
</organism>
<dbReference type="InterPro" id="IPR015795">
    <property type="entry name" value="Pyrv_Knase_C"/>
</dbReference>
<accession>A0A3E3HVD4</accession>
<keyword evidence="13" id="KW-0630">Potassium</keyword>
<dbReference type="PANTHER" id="PTHR11817">
    <property type="entry name" value="PYRUVATE KINASE"/>
    <property type="match status" value="1"/>
</dbReference>
<dbReference type="InterPro" id="IPR001697">
    <property type="entry name" value="Pyr_Knase"/>
</dbReference>
<comment type="similarity">
    <text evidence="4 17">Belongs to the pyruvate kinase family.</text>
</comment>
<evidence type="ECO:0000256" key="6">
    <source>
        <dbReference type="ARBA" id="ARBA00018587"/>
    </source>
</evidence>
<dbReference type="Pfam" id="PF02887">
    <property type="entry name" value="PK_C"/>
    <property type="match status" value="1"/>
</dbReference>
<dbReference type="InterPro" id="IPR011037">
    <property type="entry name" value="Pyrv_Knase-like_insert_dom_sf"/>
</dbReference>
<evidence type="ECO:0000256" key="14">
    <source>
        <dbReference type="ARBA" id="ARBA00023152"/>
    </source>
</evidence>
<keyword evidence="15 20" id="KW-0670">Pyruvate</keyword>
<dbReference type="NCBIfam" id="TIGR01064">
    <property type="entry name" value="pyruv_kin"/>
    <property type="match status" value="1"/>
</dbReference>
<keyword evidence="14 17" id="KW-0324">Glycolysis</keyword>
<dbReference type="FunFam" id="2.40.33.10:FF:000001">
    <property type="entry name" value="Pyruvate kinase"/>
    <property type="match status" value="1"/>
</dbReference>
<feature type="domain" description="Pyruvate kinase C-terminal" evidence="19">
    <location>
        <begin position="356"/>
        <end position="468"/>
    </location>
</feature>
<dbReference type="UniPathway" id="UPA00109">
    <property type="reaction ID" value="UER00188"/>
</dbReference>
<evidence type="ECO:0000256" key="2">
    <source>
        <dbReference type="ARBA" id="ARBA00001958"/>
    </source>
</evidence>
<evidence type="ECO:0000256" key="10">
    <source>
        <dbReference type="ARBA" id="ARBA00022777"/>
    </source>
</evidence>
<dbReference type="GO" id="GO:0005524">
    <property type="term" value="F:ATP binding"/>
    <property type="evidence" value="ECO:0007669"/>
    <property type="project" value="UniProtKB-KW"/>
</dbReference>
<name>A0A3E3HVD4_9FIRM</name>
<evidence type="ECO:0000313" key="20">
    <source>
        <dbReference type="EMBL" id="RGE55791.1"/>
    </source>
</evidence>